<dbReference type="AlphaFoldDB" id="D7G6L8"/>
<keyword evidence="3" id="KW-1185">Reference proteome</keyword>
<organism evidence="2 3">
    <name type="scientific">Ectocarpus siliculosus</name>
    <name type="common">Brown alga</name>
    <name type="synonym">Conferva siliculosa</name>
    <dbReference type="NCBI Taxonomy" id="2880"/>
    <lineage>
        <taxon>Eukaryota</taxon>
        <taxon>Sar</taxon>
        <taxon>Stramenopiles</taxon>
        <taxon>Ochrophyta</taxon>
        <taxon>PX clade</taxon>
        <taxon>Phaeophyceae</taxon>
        <taxon>Ectocarpales</taxon>
        <taxon>Ectocarpaceae</taxon>
        <taxon>Ectocarpus</taxon>
    </lineage>
</organism>
<dbReference type="EMBL" id="FN649760">
    <property type="protein sequence ID" value="CBJ33957.1"/>
    <property type="molecule type" value="Genomic_DNA"/>
</dbReference>
<evidence type="ECO:0000313" key="3">
    <source>
        <dbReference type="Proteomes" id="UP000002630"/>
    </source>
</evidence>
<feature type="compositionally biased region" description="Basic and acidic residues" evidence="1">
    <location>
        <begin position="18"/>
        <end position="30"/>
    </location>
</feature>
<feature type="region of interest" description="Disordered" evidence="1">
    <location>
        <begin position="247"/>
        <end position="377"/>
    </location>
</feature>
<feature type="compositionally biased region" description="Low complexity" evidence="1">
    <location>
        <begin position="275"/>
        <end position="285"/>
    </location>
</feature>
<name>D7G6L8_ECTSI</name>
<gene>
    <name evidence="2" type="ORF">Esi_0761_0004</name>
</gene>
<feature type="compositionally biased region" description="Low complexity" evidence="1">
    <location>
        <begin position="247"/>
        <end position="258"/>
    </location>
</feature>
<feature type="compositionally biased region" description="Gly residues" evidence="1">
    <location>
        <begin position="66"/>
        <end position="75"/>
    </location>
</feature>
<reference evidence="2 3" key="1">
    <citation type="journal article" date="2010" name="Nature">
        <title>The Ectocarpus genome and the independent evolution of multicellularity in brown algae.</title>
        <authorList>
            <person name="Cock J.M."/>
            <person name="Sterck L."/>
            <person name="Rouze P."/>
            <person name="Scornet D."/>
            <person name="Allen A.E."/>
            <person name="Amoutzias G."/>
            <person name="Anthouard V."/>
            <person name="Artiguenave F."/>
            <person name="Aury J.M."/>
            <person name="Badger J.H."/>
            <person name="Beszteri B."/>
            <person name="Billiau K."/>
            <person name="Bonnet E."/>
            <person name="Bothwell J.H."/>
            <person name="Bowler C."/>
            <person name="Boyen C."/>
            <person name="Brownlee C."/>
            <person name="Carrano C.J."/>
            <person name="Charrier B."/>
            <person name="Cho G.Y."/>
            <person name="Coelho S.M."/>
            <person name="Collen J."/>
            <person name="Corre E."/>
            <person name="Da Silva C."/>
            <person name="Delage L."/>
            <person name="Delaroque N."/>
            <person name="Dittami S.M."/>
            <person name="Doulbeau S."/>
            <person name="Elias M."/>
            <person name="Farnham G."/>
            <person name="Gachon C.M."/>
            <person name="Gschloessl B."/>
            <person name="Heesch S."/>
            <person name="Jabbari K."/>
            <person name="Jubin C."/>
            <person name="Kawai H."/>
            <person name="Kimura K."/>
            <person name="Kloareg B."/>
            <person name="Kupper F.C."/>
            <person name="Lang D."/>
            <person name="Le Bail A."/>
            <person name="Leblanc C."/>
            <person name="Lerouge P."/>
            <person name="Lohr M."/>
            <person name="Lopez P.J."/>
            <person name="Martens C."/>
            <person name="Maumus F."/>
            <person name="Michel G."/>
            <person name="Miranda-Saavedra D."/>
            <person name="Morales J."/>
            <person name="Moreau H."/>
            <person name="Motomura T."/>
            <person name="Nagasato C."/>
            <person name="Napoli C.A."/>
            <person name="Nelson D.R."/>
            <person name="Nyvall-Collen P."/>
            <person name="Peters A.F."/>
            <person name="Pommier C."/>
            <person name="Potin P."/>
            <person name="Poulain J."/>
            <person name="Quesneville H."/>
            <person name="Read B."/>
            <person name="Rensing S.A."/>
            <person name="Ritter A."/>
            <person name="Rousvoal S."/>
            <person name="Samanta M."/>
            <person name="Samson G."/>
            <person name="Schroeder D.C."/>
            <person name="Segurens B."/>
            <person name="Strittmatter M."/>
            <person name="Tonon T."/>
            <person name="Tregear J.W."/>
            <person name="Valentin K."/>
            <person name="von Dassow P."/>
            <person name="Yamagishi T."/>
            <person name="Van de Peer Y."/>
            <person name="Wincker P."/>
        </authorList>
    </citation>
    <scope>NUCLEOTIDE SEQUENCE [LARGE SCALE GENOMIC DNA]</scope>
    <source>
        <strain evidence="3">Ec32 / CCAP1310/4</strain>
    </source>
</reference>
<feature type="compositionally biased region" description="Polar residues" evidence="1">
    <location>
        <begin position="308"/>
        <end position="318"/>
    </location>
</feature>
<feature type="compositionally biased region" description="Gly residues" evidence="1">
    <location>
        <begin position="286"/>
        <end position="303"/>
    </location>
</feature>
<evidence type="ECO:0000313" key="2">
    <source>
        <dbReference type="EMBL" id="CBJ33957.1"/>
    </source>
</evidence>
<protein>
    <submittedName>
        <fullName evidence="2">Uncharacterized protein</fullName>
    </submittedName>
</protein>
<feature type="compositionally biased region" description="Gly residues" evidence="1">
    <location>
        <begin position="343"/>
        <end position="357"/>
    </location>
</feature>
<sequence>MQVMNHPGAPESAIQIQKKYDQDKNGDRYHRQIRHFLQEHRKKQRANFAQQQQPQQLAAGNNDGMESGGALGQPAGGLFMPSGSDMLNGEGPTMAPWAGGGARDDIGDSVVGAGGLAGGAGDIEPPLDQAGRWCDVDGIVNSPIPTVAGALGVPPPGVDMGGTSSSLQSGLGGLTLDGGGVGQPSLSNYQQQHLDSQQFHMAQPQQQRFNPQPGGFMFQQPQQHPFGDLGNPGGGGPLSEVGLIGMNNNSSSGNNSNSIPLRPDAQQPSMTMPAGGVTVGDQVPPGDGGGGSGRLGGVYGSDGGSMPFSPSSTSNPPGSANVGPLSGMPGGGGRAQPEPQFSLGGGGGGGGGSGYPVGPGPDSGRLFGEGGATADGRGVQDMNARRRRVDDEGGVGGGGCRRWWCLPLPGADGRGAVGAGGVGHVHVQGERQQGLLAQRQAEPDVRINVATGKSMGFGNLGFPLAL</sequence>
<dbReference type="Proteomes" id="UP000002630">
    <property type="component" value="Unassembled WGS sequence"/>
</dbReference>
<feature type="compositionally biased region" description="Low complexity" evidence="1">
    <location>
        <begin position="46"/>
        <end position="59"/>
    </location>
</feature>
<proteinExistence type="predicted"/>
<dbReference type="InParanoid" id="D7G6L8"/>
<accession>D7G6L8</accession>
<feature type="region of interest" description="Disordered" evidence="1">
    <location>
        <begin position="1"/>
        <end position="102"/>
    </location>
</feature>
<evidence type="ECO:0000256" key="1">
    <source>
        <dbReference type="SAM" id="MobiDB-lite"/>
    </source>
</evidence>
<dbReference type="OrthoDB" id="10576652at2759"/>